<sequence>MVIWVTLFICHVTTVAASEKSSIQLEKEALLNTSWWQNSEAINSSDHCTWYGVSCNIAGSVNGVSLINTNITGKLARFNFSCFPNLISLDLSNNNIKGHNQFNGSIPPEIGSINGLTYLDLSNNDMHGVTPQELTQLTKLRYLDLSSNLISGQIPSTIGVLYNLEYLDLSYNKLNCPIPASIGYCSELQVLKLSHNRFNGSIPLKIGSLQFLGYLDLSYNNFSGIIPEFMITIFNLSYNNLEGEIPVSLQQINAWQQLIGNRGLCGQVTGFSPCDGPPASSPSPSSSISTSPSASHSSSISTSTSPSTRKLAYTMVVTEKCDVYSFGVVALETLMGGHPGELLSLLSSSSSQNIMLIDVLDPRLPPPVGRNSCAGYWSYFKNNICLLMFEPKSRPSMHMVSREFLGPKTALAKPFHEISISELRNQEMYAIEECDG</sequence>
<proteinExistence type="predicted"/>
<gene>
    <name evidence="1" type="ORF">Pint_19262</name>
</gene>
<protein>
    <submittedName>
        <fullName evidence="1">Uncharacterized protein</fullName>
    </submittedName>
</protein>
<name>A0ACC0Z0M4_9ROSI</name>
<comment type="caution">
    <text evidence="1">The sequence shown here is derived from an EMBL/GenBank/DDBJ whole genome shotgun (WGS) entry which is preliminary data.</text>
</comment>
<organism evidence="1 2">
    <name type="scientific">Pistacia integerrima</name>
    <dbReference type="NCBI Taxonomy" id="434235"/>
    <lineage>
        <taxon>Eukaryota</taxon>
        <taxon>Viridiplantae</taxon>
        <taxon>Streptophyta</taxon>
        <taxon>Embryophyta</taxon>
        <taxon>Tracheophyta</taxon>
        <taxon>Spermatophyta</taxon>
        <taxon>Magnoliopsida</taxon>
        <taxon>eudicotyledons</taxon>
        <taxon>Gunneridae</taxon>
        <taxon>Pentapetalae</taxon>
        <taxon>rosids</taxon>
        <taxon>malvids</taxon>
        <taxon>Sapindales</taxon>
        <taxon>Anacardiaceae</taxon>
        <taxon>Pistacia</taxon>
    </lineage>
</organism>
<dbReference type="Proteomes" id="UP001163603">
    <property type="component" value="Chromosome 4"/>
</dbReference>
<dbReference type="EMBL" id="CM047739">
    <property type="protein sequence ID" value="KAJ0043425.1"/>
    <property type="molecule type" value="Genomic_DNA"/>
</dbReference>
<keyword evidence="2" id="KW-1185">Reference proteome</keyword>
<accession>A0ACC0Z0M4</accession>
<evidence type="ECO:0000313" key="2">
    <source>
        <dbReference type="Proteomes" id="UP001163603"/>
    </source>
</evidence>
<evidence type="ECO:0000313" key="1">
    <source>
        <dbReference type="EMBL" id="KAJ0043425.1"/>
    </source>
</evidence>
<reference evidence="2" key="1">
    <citation type="journal article" date="2023" name="G3 (Bethesda)">
        <title>Genome assembly and association tests identify interacting loci associated with vigor, precocity, and sex in interspecific pistachio rootstocks.</title>
        <authorList>
            <person name="Palmer W."/>
            <person name="Jacygrad E."/>
            <person name="Sagayaradj S."/>
            <person name="Cavanaugh K."/>
            <person name="Han R."/>
            <person name="Bertier L."/>
            <person name="Beede B."/>
            <person name="Kafkas S."/>
            <person name="Golino D."/>
            <person name="Preece J."/>
            <person name="Michelmore R."/>
        </authorList>
    </citation>
    <scope>NUCLEOTIDE SEQUENCE [LARGE SCALE GENOMIC DNA]</scope>
</reference>